<reference evidence="3" key="1">
    <citation type="submission" date="2015-07" db="EMBL/GenBank/DDBJ databases">
        <title>Fjat-10053 dsm26.</title>
        <authorList>
            <person name="Liu B."/>
            <person name="Wang J."/>
            <person name="Zhu Y."/>
            <person name="Liu G."/>
            <person name="Chen Q."/>
            <person name="Chen Z."/>
            <person name="Lan J."/>
            <person name="Che J."/>
            <person name="Ge C."/>
            <person name="Shi H."/>
            <person name="Pan Z."/>
            <person name="Liu X."/>
        </authorList>
    </citation>
    <scope>NUCLEOTIDE SEQUENCE [LARGE SCALE GENOMIC DNA]</scope>
    <source>
        <strain evidence="3">DSM 26</strain>
    </source>
</reference>
<evidence type="ECO:0000313" key="2">
    <source>
        <dbReference type="EMBL" id="KNE19725.1"/>
    </source>
</evidence>
<dbReference type="RefSeq" id="WP_050352276.1">
    <property type="nucleotide sequence ID" value="NZ_BOSN01000008.1"/>
</dbReference>
<dbReference type="EMBL" id="LGTO01000007">
    <property type="protein sequence ID" value="KNE19725.1"/>
    <property type="molecule type" value="Genomic_DNA"/>
</dbReference>
<proteinExistence type="predicted"/>
<sequence length="73" mass="8543">MNLEQMSELLHTMNHMIDELDNIRAGSQQVDRQCKDLEIRANAMKEDINDLEEGLHYLEGKFKMIRKVDISPV</sequence>
<dbReference type="OrthoDB" id="9985994at2"/>
<keyword evidence="1" id="KW-0175">Coiled coil</keyword>
<comment type="caution">
    <text evidence="2">The sequence shown here is derived from an EMBL/GenBank/DDBJ whole genome shotgun (WGS) entry which is preliminary data.</text>
</comment>
<gene>
    <name evidence="2" type="ORF">AFK71_14915</name>
</gene>
<accession>A0A0L0QM81</accession>
<name>A0A0L0QM81_VIRPA</name>
<protein>
    <submittedName>
        <fullName evidence="2">Uncharacterized protein</fullName>
    </submittedName>
</protein>
<feature type="coiled-coil region" evidence="1">
    <location>
        <begin position="27"/>
        <end position="54"/>
    </location>
</feature>
<dbReference type="Proteomes" id="UP000036780">
    <property type="component" value="Unassembled WGS sequence"/>
</dbReference>
<dbReference type="PATRIC" id="fig|1473.5.peg.1634"/>
<evidence type="ECO:0000313" key="3">
    <source>
        <dbReference type="Proteomes" id="UP000036780"/>
    </source>
</evidence>
<dbReference type="AlphaFoldDB" id="A0A0L0QM81"/>
<dbReference type="GeneID" id="66871214"/>
<organism evidence="2 3">
    <name type="scientific">Virgibacillus pantothenticus</name>
    <dbReference type="NCBI Taxonomy" id="1473"/>
    <lineage>
        <taxon>Bacteria</taxon>
        <taxon>Bacillati</taxon>
        <taxon>Bacillota</taxon>
        <taxon>Bacilli</taxon>
        <taxon>Bacillales</taxon>
        <taxon>Bacillaceae</taxon>
        <taxon>Virgibacillus</taxon>
    </lineage>
</organism>
<keyword evidence="3" id="KW-1185">Reference proteome</keyword>
<evidence type="ECO:0000256" key="1">
    <source>
        <dbReference type="SAM" id="Coils"/>
    </source>
</evidence>